<dbReference type="PANTHER" id="PTHR44846:SF17">
    <property type="entry name" value="GNTR-FAMILY TRANSCRIPTIONAL REGULATOR"/>
    <property type="match status" value="1"/>
</dbReference>
<evidence type="ECO:0000313" key="4">
    <source>
        <dbReference type="Proteomes" id="UP001501822"/>
    </source>
</evidence>
<dbReference type="RefSeq" id="WP_252810429.1">
    <property type="nucleotide sequence ID" value="NZ_BAAABM010000073.1"/>
</dbReference>
<dbReference type="SUPFAM" id="SSF64288">
    <property type="entry name" value="Chorismate lyase-like"/>
    <property type="match status" value="1"/>
</dbReference>
<dbReference type="InterPro" id="IPR050679">
    <property type="entry name" value="Bact_HTH_transcr_reg"/>
</dbReference>
<reference evidence="4" key="1">
    <citation type="journal article" date="2019" name="Int. J. Syst. Evol. Microbiol.">
        <title>The Global Catalogue of Microorganisms (GCM) 10K type strain sequencing project: providing services to taxonomists for standard genome sequencing and annotation.</title>
        <authorList>
            <consortium name="The Broad Institute Genomics Platform"/>
            <consortium name="The Broad Institute Genome Sequencing Center for Infectious Disease"/>
            <person name="Wu L."/>
            <person name="Ma J."/>
        </authorList>
    </citation>
    <scope>NUCLEOTIDE SEQUENCE [LARGE SCALE GENOMIC DNA]</scope>
    <source>
        <strain evidence="4">JCM 3146</strain>
    </source>
</reference>
<gene>
    <name evidence="3" type="ORF">GCM10010151_72790</name>
</gene>
<dbReference type="Proteomes" id="UP001501822">
    <property type="component" value="Unassembled WGS sequence"/>
</dbReference>
<feature type="compositionally biased region" description="Low complexity" evidence="1">
    <location>
        <begin position="108"/>
        <end position="120"/>
    </location>
</feature>
<accession>A0ABN0XTP4</accession>
<dbReference type="Gene3D" id="3.40.1410.10">
    <property type="entry name" value="Chorismate lyase-like"/>
    <property type="match status" value="1"/>
</dbReference>
<evidence type="ECO:0000313" key="3">
    <source>
        <dbReference type="EMBL" id="GAA0372290.1"/>
    </source>
</evidence>
<dbReference type="InterPro" id="IPR011663">
    <property type="entry name" value="UTRA"/>
</dbReference>
<proteinExistence type="predicted"/>
<dbReference type="CDD" id="cd00093">
    <property type="entry name" value="HTH_XRE"/>
    <property type="match status" value="1"/>
</dbReference>
<dbReference type="Pfam" id="PF07702">
    <property type="entry name" value="UTRA"/>
    <property type="match status" value="1"/>
</dbReference>
<dbReference type="EMBL" id="BAAABM010000073">
    <property type="protein sequence ID" value="GAA0372290.1"/>
    <property type="molecule type" value="Genomic_DNA"/>
</dbReference>
<feature type="compositionally biased region" description="Pro residues" evidence="1">
    <location>
        <begin position="90"/>
        <end position="107"/>
    </location>
</feature>
<sequence length="323" mass="34518">MSHSRLREIAALPDPIERARVLGAVMAEQQALVEEAARMRRQAIAEARENGHRLEEIAGTLGVSPGRISQMRKGATAPAPEPHTERTPSPTAPAPGPRTERIPPPTEPAATPHAERAASPSAPDAERIPPSAEPHSPYDERMPSPVVRRALPTEPSAYAAGCTFAGATEREGVRAGLRLLDVGREPAREHVATCLRVRPGEDVIARRRLVLADDVPVRVAVSYFRADLFAGTPITAPELLGPGLHEAITAHGHAFGHAEETLLARPATGPEADLLRLDPGEWVVQVLRASYSTEDTPVHVLETVCAAARHVFSVSQAGGCDLF</sequence>
<keyword evidence="4" id="KW-1185">Reference proteome</keyword>
<dbReference type="InterPro" id="IPR001387">
    <property type="entry name" value="Cro/C1-type_HTH"/>
</dbReference>
<evidence type="ECO:0000259" key="2">
    <source>
        <dbReference type="SMART" id="SM00866"/>
    </source>
</evidence>
<dbReference type="SMART" id="SM00866">
    <property type="entry name" value="UTRA"/>
    <property type="match status" value="1"/>
</dbReference>
<name>A0ABN0XTP4_9ACTN</name>
<feature type="region of interest" description="Disordered" evidence="1">
    <location>
        <begin position="60"/>
        <end position="143"/>
    </location>
</feature>
<protein>
    <recommendedName>
        <fullName evidence="2">UbiC transcription regulator-associated domain-containing protein</fullName>
    </recommendedName>
</protein>
<feature type="domain" description="UbiC transcription regulator-associated" evidence="2">
    <location>
        <begin position="170"/>
        <end position="311"/>
    </location>
</feature>
<organism evidence="3 4">
    <name type="scientific">Actinoallomurus spadix</name>
    <dbReference type="NCBI Taxonomy" id="79912"/>
    <lineage>
        <taxon>Bacteria</taxon>
        <taxon>Bacillati</taxon>
        <taxon>Actinomycetota</taxon>
        <taxon>Actinomycetes</taxon>
        <taxon>Streptosporangiales</taxon>
        <taxon>Thermomonosporaceae</taxon>
        <taxon>Actinoallomurus</taxon>
    </lineage>
</organism>
<dbReference type="PANTHER" id="PTHR44846">
    <property type="entry name" value="MANNOSYL-D-GLYCERATE TRANSPORT/METABOLISM SYSTEM REPRESSOR MNGR-RELATED"/>
    <property type="match status" value="1"/>
</dbReference>
<comment type="caution">
    <text evidence="3">The sequence shown here is derived from an EMBL/GenBank/DDBJ whole genome shotgun (WGS) entry which is preliminary data.</text>
</comment>
<evidence type="ECO:0000256" key="1">
    <source>
        <dbReference type="SAM" id="MobiDB-lite"/>
    </source>
</evidence>
<dbReference type="InterPro" id="IPR028978">
    <property type="entry name" value="Chorismate_lyase_/UTRA_dom_sf"/>
</dbReference>